<dbReference type="eggNOG" id="ENOG502QVPS">
    <property type="taxonomic scope" value="Eukaryota"/>
</dbReference>
<dbReference type="OMA" id="FIAIDHR"/>
<gene>
    <name evidence="2" type="ORF">AMTR_s00039p00118150</name>
</gene>
<dbReference type="EMBL" id="KI392495">
    <property type="protein sequence ID" value="ERN15787.1"/>
    <property type="molecule type" value="Genomic_DNA"/>
</dbReference>
<keyword evidence="1" id="KW-0472">Membrane</keyword>
<accession>U5D2Z5</accession>
<feature type="transmembrane region" description="Helical" evidence="1">
    <location>
        <begin position="151"/>
        <end position="171"/>
    </location>
</feature>
<keyword evidence="3" id="KW-1185">Reference proteome</keyword>
<dbReference type="HOGENOM" id="CLU_055730_0_0_1"/>
<dbReference type="AlphaFoldDB" id="U5D2Z5"/>
<name>U5D2Z5_AMBTC</name>
<protein>
    <recommendedName>
        <fullName evidence="4">Tetraspanin</fullName>
    </recommendedName>
</protein>
<sequence length="313" mass="35083">MAANCCRGCIAFLLKFLNFFQTFVGVSIILYSVWMINQWNDRAHVPAPFAPIPENLNPSVLSLYDSRIRDSNGGFHNHELLDIQRIELSGHGLSRKLGGISFNQYAGINFETLPAPWFIYSFMGIGILLCLITCIGHIAAEALNGCCLCSYTTLTTILILVEAALVGDILFNDHWDKDLPYDPTGEFDTLKSFVEDNIEICQWVGLTLICIQALSLLLALILRAMVSTRWVDYDSDDDYGVGRINYQQPFLNHQGGQNSTLISGDIKNIRTDAWSARMREKYGLNPNEFAYNSIEASTGMRNGEENQGRCIIM</sequence>
<keyword evidence="1" id="KW-1133">Transmembrane helix</keyword>
<feature type="transmembrane region" description="Helical" evidence="1">
    <location>
        <begin position="117"/>
        <end position="139"/>
    </location>
</feature>
<evidence type="ECO:0000256" key="1">
    <source>
        <dbReference type="SAM" id="Phobius"/>
    </source>
</evidence>
<feature type="transmembrane region" description="Helical" evidence="1">
    <location>
        <begin position="203"/>
        <end position="222"/>
    </location>
</feature>
<feature type="transmembrane region" description="Helical" evidence="1">
    <location>
        <begin position="12"/>
        <end position="34"/>
    </location>
</feature>
<organism evidence="2 3">
    <name type="scientific">Amborella trichopoda</name>
    <dbReference type="NCBI Taxonomy" id="13333"/>
    <lineage>
        <taxon>Eukaryota</taxon>
        <taxon>Viridiplantae</taxon>
        <taxon>Streptophyta</taxon>
        <taxon>Embryophyta</taxon>
        <taxon>Tracheophyta</taxon>
        <taxon>Spermatophyta</taxon>
        <taxon>Magnoliopsida</taxon>
        <taxon>Amborellales</taxon>
        <taxon>Amborellaceae</taxon>
        <taxon>Amborella</taxon>
    </lineage>
</organism>
<keyword evidence="1" id="KW-0812">Transmembrane</keyword>
<proteinExistence type="predicted"/>
<dbReference type="OrthoDB" id="723894at2759"/>
<evidence type="ECO:0008006" key="4">
    <source>
        <dbReference type="Google" id="ProtNLM"/>
    </source>
</evidence>
<evidence type="ECO:0000313" key="2">
    <source>
        <dbReference type="EMBL" id="ERN15787.1"/>
    </source>
</evidence>
<dbReference type="KEGG" id="atr:18444080"/>
<reference evidence="3" key="1">
    <citation type="journal article" date="2013" name="Science">
        <title>The Amborella genome and the evolution of flowering plants.</title>
        <authorList>
            <consortium name="Amborella Genome Project"/>
        </authorList>
    </citation>
    <scope>NUCLEOTIDE SEQUENCE [LARGE SCALE GENOMIC DNA]</scope>
</reference>
<dbReference type="Gramene" id="ERN15787">
    <property type="protein sequence ID" value="ERN15787"/>
    <property type="gene ID" value="AMTR_s00039p00118150"/>
</dbReference>
<evidence type="ECO:0000313" key="3">
    <source>
        <dbReference type="Proteomes" id="UP000017836"/>
    </source>
</evidence>
<dbReference type="Proteomes" id="UP000017836">
    <property type="component" value="Unassembled WGS sequence"/>
</dbReference>